<evidence type="ECO:0000256" key="6">
    <source>
        <dbReference type="ARBA" id="ARBA00022723"/>
    </source>
</evidence>
<protein>
    <submittedName>
        <fullName evidence="11">Ent-kaurene synthase</fullName>
        <ecNumber evidence="11">4.2.3.19</ecNumber>
    </submittedName>
</protein>
<organism evidence="11 12">
    <name type="scientific">Handroanthus impetiginosus</name>
    <dbReference type="NCBI Taxonomy" id="429701"/>
    <lineage>
        <taxon>Eukaryota</taxon>
        <taxon>Viridiplantae</taxon>
        <taxon>Streptophyta</taxon>
        <taxon>Embryophyta</taxon>
        <taxon>Tracheophyta</taxon>
        <taxon>Spermatophyta</taxon>
        <taxon>Magnoliopsida</taxon>
        <taxon>eudicotyledons</taxon>
        <taxon>Gunneridae</taxon>
        <taxon>Pentapetalae</taxon>
        <taxon>asterids</taxon>
        <taxon>lamiids</taxon>
        <taxon>Lamiales</taxon>
        <taxon>Bignoniaceae</taxon>
        <taxon>Crescentiina</taxon>
        <taxon>Tabebuia alliance</taxon>
        <taxon>Handroanthus</taxon>
    </lineage>
</organism>
<accession>A0A2G9GSV5</accession>
<proteinExistence type="inferred from homology"/>
<dbReference type="Gene3D" id="1.50.10.130">
    <property type="entry name" value="Terpene synthase, N-terminal domain"/>
    <property type="match status" value="1"/>
</dbReference>
<evidence type="ECO:0000259" key="10">
    <source>
        <dbReference type="Pfam" id="PF03936"/>
    </source>
</evidence>
<evidence type="ECO:0000256" key="3">
    <source>
        <dbReference type="ARBA" id="ARBA00006333"/>
    </source>
</evidence>
<comment type="caution">
    <text evidence="11">The sequence shown here is derived from an EMBL/GenBank/DDBJ whole genome shotgun (WGS) entry which is preliminary data.</text>
</comment>
<feature type="domain" description="Terpene synthase N-terminal" evidence="9">
    <location>
        <begin position="1"/>
        <end position="196"/>
    </location>
</feature>
<dbReference type="GO" id="GO:0000287">
    <property type="term" value="F:magnesium ion binding"/>
    <property type="evidence" value="ECO:0007669"/>
    <property type="project" value="InterPro"/>
</dbReference>
<evidence type="ECO:0000313" key="12">
    <source>
        <dbReference type="Proteomes" id="UP000231279"/>
    </source>
</evidence>
<dbReference type="InterPro" id="IPR008949">
    <property type="entry name" value="Isoprenoid_synthase_dom_sf"/>
</dbReference>
<keyword evidence="5" id="KW-0934">Plastid</keyword>
<dbReference type="PANTHER" id="PTHR31739:SF3">
    <property type="entry name" value="ENT-KAUR-16-ENE SYNTHASE, CHLOROPLASTIC"/>
    <property type="match status" value="1"/>
</dbReference>
<dbReference type="PANTHER" id="PTHR31739">
    <property type="entry name" value="ENT-COPALYL DIPHOSPHATE SYNTHASE, CHLOROPLASTIC"/>
    <property type="match status" value="1"/>
</dbReference>
<dbReference type="Gene3D" id="1.10.600.10">
    <property type="entry name" value="Farnesyl Diphosphate Synthase"/>
    <property type="match status" value="1"/>
</dbReference>
<keyword evidence="6" id="KW-0479">Metal-binding</keyword>
<evidence type="ECO:0000313" key="11">
    <source>
        <dbReference type="EMBL" id="PIN08369.1"/>
    </source>
</evidence>
<dbReference type="InterPro" id="IPR008930">
    <property type="entry name" value="Terpenoid_cyclase/PrenylTrfase"/>
</dbReference>
<dbReference type="CDD" id="cd00684">
    <property type="entry name" value="Terpene_cyclase_plant_C1"/>
    <property type="match status" value="1"/>
</dbReference>
<feature type="domain" description="Terpene synthase metal-binding" evidence="10">
    <location>
        <begin position="268"/>
        <end position="503"/>
    </location>
</feature>
<sequence>MKYQRRNGSLFNSPSTTAAAYIAFPNSGCLNYIHSALKKFGNAVPAVYPLDLYSQLCTVDNIERLGISRYFRKEIQSVLDETYRCWLQGDEEIFMDASTCALAFRILRINGFDVASVKITKIIQECLSSSFCGNMKDKHANLELYRASELILSPDERDLEKQNLRLKHLLEQELSNGLIHSRQLGRNIEEEVNHDLHNPFYANLDRVAKRRIIEHYNFDDTRILKTSYWSPNFGNKDFIFLSVEDFNKCQAIHHEELKELERWVIENRLDELKFARRKSAYCYFSAAATSFAPELSDARMSWAKNAVLTTVVDDFFDVGGSLEELKNLIKLVEVWDADVSTEFTSQNVQIIFSALRRTIYEIGDKAFIRQERNVTDHIIEIWLDLLNSMMKEAEWAKENSLPTVDEYMSNAYVSFALGPIVLPALYLIGPKLSEKMVQHSEFHNLFKVLSTCGRLLNDIRTCERELKDGKLNAIPLYIIGSGGEITKDAAITEVKNLIKSHRRELLRLVLEGKNSVLPKPCKELFWHMSTVLHLFYSKDDGFSSEELIRVVKAIIYEPIVLNEL</sequence>
<keyword evidence="8 11" id="KW-0456">Lyase</keyword>
<dbReference type="Pfam" id="PF01397">
    <property type="entry name" value="Terpene_synth"/>
    <property type="match status" value="1"/>
</dbReference>
<dbReference type="FunFam" id="1.10.600.10:FF:000005">
    <property type="entry name" value="Ent-kaur-16-ene synthase, chloroplastic"/>
    <property type="match status" value="1"/>
</dbReference>
<comment type="similarity">
    <text evidence="3">Belongs to the terpene synthase family.</text>
</comment>
<dbReference type="InterPro" id="IPR036965">
    <property type="entry name" value="Terpene_synth_N_sf"/>
</dbReference>
<dbReference type="InterPro" id="IPR050148">
    <property type="entry name" value="Terpene_synthase-like"/>
</dbReference>
<evidence type="ECO:0000259" key="9">
    <source>
        <dbReference type="Pfam" id="PF01397"/>
    </source>
</evidence>
<dbReference type="InterPro" id="IPR005630">
    <property type="entry name" value="Terpene_synthase_metal-bd"/>
</dbReference>
<evidence type="ECO:0000256" key="2">
    <source>
        <dbReference type="ARBA" id="ARBA00004229"/>
    </source>
</evidence>
<dbReference type="Proteomes" id="UP000231279">
    <property type="component" value="Unassembled WGS sequence"/>
</dbReference>
<keyword evidence="4" id="KW-0150">Chloroplast</keyword>
<dbReference type="AlphaFoldDB" id="A0A2G9GSV5"/>
<dbReference type="Pfam" id="PF03936">
    <property type="entry name" value="Terpene_synth_C"/>
    <property type="match status" value="1"/>
</dbReference>
<keyword evidence="7" id="KW-0460">Magnesium</keyword>
<comment type="cofactor">
    <cofactor evidence="1">
        <name>Mg(2+)</name>
        <dbReference type="ChEBI" id="CHEBI:18420"/>
    </cofactor>
</comment>
<dbReference type="FunFam" id="1.50.10.130:FF:000002">
    <property type="entry name" value="Ent-copalyl diphosphate synthase, chloroplastic"/>
    <property type="match status" value="1"/>
</dbReference>
<dbReference type="EMBL" id="NKXS01003842">
    <property type="protein sequence ID" value="PIN08369.1"/>
    <property type="molecule type" value="Genomic_DNA"/>
</dbReference>
<comment type="subcellular location">
    <subcellularLocation>
        <location evidence="2">Plastid</location>
        <location evidence="2">Chloroplast</location>
    </subcellularLocation>
</comment>
<dbReference type="GO" id="GO:0009686">
    <property type="term" value="P:gibberellin biosynthetic process"/>
    <property type="evidence" value="ECO:0007669"/>
    <property type="project" value="TreeGrafter"/>
</dbReference>
<evidence type="ECO:0000256" key="8">
    <source>
        <dbReference type="ARBA" id="ARBA00023239"/>
    </source>
</evidence>
<evidence type="ECO:0000256" key="4">
    <source>
        <dbReference type="ARBA" id="ARBA00022528"/>
    </source>
</evidence>
<dbReference type="OrthoDB" id="2343925at2759"/>
<name>A0A2G9GSV5_9LAMI</name>
<keyword evidence="12" id="KW-1185">Reference proteome</keyword>
<evidence type="ECO:0000256" key="5">
    <source>
        <dbReference type="ARBA" id="ARBA00022640"/>
    </source>
</evidence>
<gene>
    <name evidence="11" type="ORF">CDL12_19055</name>
</gene>
<dbReference type="InterPro" id="IPR044814">
    <property type="entry name" value="Terpene_cyclase_plant_C1"/>
</dbReference>
<dbReference type="InterPro" id="IPR001906">
    <property type="entry name" value="Terpene_synth_N"/>
</dbReference>
<reference evidence="12" key="1">
    <citation type="journal article" date="2018" name="Gigascience">
        <title>Genome assembly of the Pink Ipe (Handroanthus impetiginosus, Bignoniaceae), a highly valued, ecologically keystone Neotropical timber forest tree.</title>
        <authorList>
            <person name="Silva-Junior O.B."/>
            <person name="Grattapaglia D."/>
            <person name="Novaes E."/>
            <person name="Collevatti R.G."/>
        </authorList>
    </citation>
    <scope>NUCLEOTIDE SEQUENCE [LARGE SCALE GENOMIC DNA]</scope>
    <source>
        <strain evidence="12">cv. UFG-1</strain>
    </source>
</reference>
<dbReference type="GO" id="GO:0009899">
    <property type="term" value="F:ent-kaurene synthase activity"/>
    <property type="evidence" value="ECO:0007669"/>
    <property type="project" value="UniProtKB-EC"/>
</dbReference>
<dbReference type="GO" id="GO:0009507">
    <property type="term" value="C:chloroplast"/>
    <property type="evidence" value="ECO:0007669"/>
    <property type="project" value="UniProtKB-SubCell"/>
</dbReference>
<dbReference type="SUPFAM" id="SSF48576">
    <property type="entry name" value="Terpenoid synthases"/>
    <property type="match status" value="1"/>
</dbReference>
<evidence type="ECO:0000256" key="1">
    <source>
        <dbReference type="ARBA" id="ARBA00001946"/>
    </source>
</evidence>
<evidence type="ECO:0000256" key="7">
    <source>
        <dbReference type="ARBA" id="ARBA00022842"/>
    </source>
</evidence>
<dbReference type="Gene3D" id="1.50.10.160">
    <property type="match status" value="1"/>
</dbReference>
<dbReference type="EC" id="4.2.3.19" evidence="11"/>
<dbReference type="STRING" id="429701.A0A2G9GSV5"/>
<dbReference type="SUPFAM" id="SSF48239">
    <property type="entry name" value="Terpenoid cyclases/Protein prenyltransferases"/>
    <property type="match status" value="1"/>
</dbReference>